<dbReference type="InterPro" id="IPR051831">
    <property type="entry name" value="Bromodomain_contain_prot"/>
</dbReference>
<dbReference type="GO" id="GO:0006357">
    <property type="term" value="P:regulation of transcription by RNA polymerase II"/>
    <property type="evidence" value="ECO:0007669"/>
    <property type="project" value="TreeGrafter"/>
</dbReference>
<keyword evidence="10" id="KW-0812">Transmembrane</keyword>
<feature type="region of interest" description="Disordered" evidence="9">
    <location>
        <begin position="35"/>
        <end position="107"/>
    </location>
</feature>
<dbReference type="Pfam" id="PF12024">
    <property type="entry name" value="DUF3512"/>
    <property type="match status" value="1"/>
</dbReference>
<evidence type="ECO:0000256" key="7">
    <source>
        <dbReference type="ARBA" id="ARBA00040982"/>
    </source>
</evidence>
<keyword evidence="5" id="KW-0804">Transcription</keyword>
<evidence type="ECO:0000256" key="10">
    <source>
        <dbReference type="SAM" id="Phobius"/>
    </source>
</evidence>
<dbReference type="Proteomes" id="UP000694557">
    <property type="component" value="Unassembled WGS sequence"/>
</dbReference>
<evidence type="ECO:0000313" key="12">
    <source>
        <dbReference type="Ensembl" id="ENSOKIP00005092805.1"/>
    </source>
</evidence>
<keyword evidence="4 8" id="KW-0103">Bromodomain</keyword>
<evidence type="ECO:0000256" key="8">
    <source>
        <dbReference type="PROSITE-ProRule" id="PRU00035"/>
    </source>
</evidence>
<gene>
    <name evidence="12" type="primary">BRD9</name>
    <name evidence="12" type="synonym">brd9</name>
</gene>
<reference evidence="12" key="2">
    <citation type="submission" date="2025-09" db="UniProtKB">
        <authorList>
            <consortium name="Ensembl"/>
        </authorList>
    </citation>
    <scope>IDENTIFICATION</scope>
</reference>
<evidence type="ECO:0000256" key="4">
    <source>
        <dbReference type="ARBA" id="ARBA00023117"/>
    </source>
</evidence>
<feature type="transmembrane region" description="Helical" evidence="10">
    <location>
        <begin position="216"/>
        <end position="235"/>
    </location>
</feature>
<accession>A0A8C7JXB2</accession>
<evidence type="ECO:0000256" key="3">
    <source>
        <dbReference type="ARBA" id="ARBA00023015"/>
    </source>
</evidence>
<dbReference type="GO" id="GO:0006325">
    <property type="term" value="P:chromatin organization"/>
    <property type="evidence" value="ECO:0007669"/>
    <property type="project" value="UniProtKB-KW"/>
</dbReference>
<sequence>MGKKHKKHKPEWRTVDDCEDKPFEKQLKLVLKVGGSEITELSGSGHDSSYYDDRSDHERERHKDKKKKKKKKSEKEKDKHVDDEERRRRKEEKKRKRERSEMEPEVMDQFHPNIKVEVEQQGDRPVRACRTAPESECTPRQQLLEHFLRQLQRKDAHGFFTFPVTDAIAPGYSVIIKHPMDFSTMNDKITDNEYKTVTEFKYKAIPFGSLSLPVVLSLWFSLSLFGSFSVALLCLQERLLALKRSMSFMQDMDFSQQAAILGDEDLASEEPPPEVISMPVESASAKKSKKPKDIKDMKEVISYLYEPEGNACSLTDSTAEEHVLALVEHAADEAHDRINRYMPNSKMGFLRKEPDGNLLYTVVNQLNPEAKEEETHPVDLSSLSNKLLPGLTTLGFKDDRRHKVTFLSSTYNTQTLQNNSIYPDLLPDEMDLLYSAYGDETGVQCALSIQEFVKGCGNVTKRLVDGLLDKMTAGDHSKAVYQIRQVCTPLTHSYRLGPKWPPMPYLGLYL</sequence>
<proteinExistence type="predicted"/>
<reference evidence="12" key="1">
    <citation type="submission" date="2025-08" db="UniProtKB">
        <authorList>
            <consortium name="Ensembl"/>
        </authorList>
    </citation>
    <scope>IDENTIFICATION</scope>
</reference>
<evidence type="ECO:0000256" key="5">
    <source>
        <dbReference type="ARBA" id="ARBA00023163"/>
    </source>
</evidence>
<evidence type="ECO:0000256" key="1">
    <source>
        <dbReference type="ARBA" id="ARBA00004123"/>
    </source>
</evidence>
<evidence type="ECO:0000313" key="13">
    <source>
        <dbReference type="Proteomes" id="UP000694557"/>
    </source>
</evidence>
<dbReference type="InterPro" id="IPR021900">
    <property type="entry name" value="DUF3512"/>
</dbReference>
<dbReference type="SUPFAM" id="SSF47370">
    <property type="entry name" value="Bromodomain"/>
    <property type="match status" value="1"/>
</dbReference>
<evidence type="ECO:0000256" key="9">
    <source>
        <dbReference type="SAM" id="MobiDB-lite"/>
    </source>
</evidence>
<dbReference type="GeneTree" id="ENSGT00950000183170"/>
<organism evidence="12 13">
    <name type="scientific">Oncorhynchus kisutch</name>
    <name type="common">Coho salmon</name>
    <name type="synonym">Salmo kisutch</name>
    <dbReference type="NCBI Taxonomy" id="8019"/>
    <lineage>
        <taxon>Eukaryota</taxon>
        <taxon>Metazoa</taxon>
        <taxon>Chordata</taxon>
        <taxon>Craniata</taxon>
        <taxon>Vertebrata</taxon>
        <taxon>Euteleostomi</taxon>
        <taxon>Actinopterygii</taxon>
        <taxon>Neopterygii</taxon>
        <taxon>Teleostei</taxon>
        <taxon>Protacanthopterygii</taxon>
        <taxon>Salmoniformes</taxon>
        <taxon>Salmonidae</taxon>
        <taxon>Salmoninae</taxon>
        <taxon>Oncorhynchus</taxon>
    </lineage>
</organism>
<dbReference type="Gene3D" id="1.20.920.10">
    <property type="entry name" value="Bromodomain-like"/>
    <property type="match status" value="1"/>
</dbReference>
<feature type="compositionally biased region" description="Basic residues" evidence="9">
    <location>
        <begin position="87"/>
        <end position="97"/>
    </location>
</feature>
<dbReference type="Ensembl" id="ENSOKIT00005099145.1">
    <property type="protein sequence ID" value="ENSOKIP00005092805.1"/>
    <property type="gene ID" value="ENSOKIG00005040235.1"/>
</dbReference>
<comment type="subcellular location">
    <subcellularLocation>
        <location evidence="1">Nucleus</location>
    </subcellularLocation>
</comment>
<feature type="compositionally biased region" description="Basic and acidic residues" evidence="9">
    <location>
        <begin position="49"/>
        <end position="61"/>
    </location>
</feature>
<keyword evidence="10" id="KW-1133">Transmembrane helix</keyword>
<dbReference type="PANTHER" id="PTHR22881:SF4">
    <property type="entry name" value="BROMODOMAIN-CONTAINING PROTEIN 9"/>
    <property type="match status" value="1"/>
</dbReference>
<dbReference type="AlphaFoldDB" id="A0A8C7JXB2"/>
<keyword evidence="2" id="KW-0156">Chromatin regulator</keyword>
<protein>
    <recommendedName>
        <fullName evidence="7">Bromodomain-containing protein 9</fullName>
    </recommendedName>
</protein>
<feature type="domain" description="Bromo" evidence="11">
    <location>
        <begin position="152"/>
        <end position="200"/>
    </location>
</feature>
<feature type="compositionally biased region" description="Basic residues" evidence="9">
    <location>
        <begin position="62"/>
        <end position="72"/>
    </location>
</feature>
<evidence type="ECO:0000256" key="6">
    <source>
        <dbReference type="ARBA" id="ARBA00023242"/>
    </source>
</evidence>
<keyword evidence="10" id="KW-0472">Membrane</keyword>
<dbReference type="PANTHER" id="PTHR22881">
    <property type="entry name" value="BROMODOMAIN CONTAINING PROTEIN"/>
    <property type="match status" value="1"/>
</dbReference>
<name>A0A8C7JXB2_ONCKI</name>
<dbReference type="InterPro" id="IPR001487">
    <property type="entry name" value="Bromodomain"/>
</dbReference>
<dbReference type="GO" id="GO:0005634">
    <property type="term" value="C:nucleus"/>
    <property type="evidence" value="ECO:0007669"/>
    <property type="project" value="UniProtKB-SubCell"/>
</dbReference>
<dbReference type="PROSITE" id="PS50014">
    <property type="entry name" value="BROMODOMAIN_2"/>
    <property type="match status" value="1"/>
</dbReference>
<keyword evidence="13" id="KW-1185">Reference proteome</keyword>
<feature type="compositionally biased region" description="Basic and acidic residues" evidence="9">
    <location>
        <begin position="73"/>
        <end position="86"/>
    </location>
</feature>
<dbReference type="Pfam" id="PF00439">
    <property type="entry name" value="Bromodomain"/>
    <property type="match status" value="1"/>
</dbReference>
<keyword evidence="6" id="KW-0539">Nucleus</keyword>
<keyword evidence="3" id="KW-0805">Transcription regulation</keyword>
<evidence type="ECO:0000256" key="2">
    <source>
        <dbReference type="ARBA" id="ARBA00022853"/>
    </source>
</evidence>
<dbReference type="InterPro" id="IPR036427">
    <property type="entry name" value="Bromodomain-like_sf"/>
</dbReference>
<evidence type="ECO:0000259" key="11">
    <source>
        <dbReference type="PROSITE" id="PS50014"/>
    </source>
</evidence>